<keyword evidence="2" id="KW-0813">Transport</keyword>
<dbReference type="Gene3D" id="2.60.40.4060">
    <property type="entry name" value="Reeler domain"/>
    <property type="match status" value="1"/>
</dbReference>
<dbReference type="InterPro" id="IPR042307">
    <property type="entry name" value="Reeler_sf"/>
</dbReference>
<dbReference type="PROSITE" id="PS50939">
    <property type="entry name" value="CYTOCHROME_B561"/>
    <property type="match status" value="1"/>
</dbReference>
<evidence type="ECO:0008006" key="13">
    <source>
        <dbReference type="Google" id="ProtNLM"/>
    </source>
</evidence>
<dbReference type="EMBL" id="CAJNOR010004171">
    <property type="protein sequence ID" value="CAF1480831.1"/>
    <property type="molecule type" value="Genomic_DNA"/>
</dbReference>
<evidence type="ECO:0000256" key="5">
    <source>
        <dbReference type="ARBA" id="ARBA00022989"/>
    </source>
</evidence>
<evidence type="ECO:0000256" key="7">
    <source>
        <dbReference type="SAM" id="Phobius"/>
    </source>
</evidence>
<comment type="subcellular location">
    <subcellularLocation>
        <location evidence="1">Membrane</location>
    </subcellularLocation>
</comment>
<feature type="transmembrane region" description="Helical" evidence="7">
    <location>
        <begin position="472"/>
        <end position="494"/>
    </location>
</feature>
<dbReference type="InterPro" id="IPR006593">
    <property type="entry name" value="Cyt_b561/ferric_Rdtase_TM"/>
</dbReference>
<gene>
    <name evidence="11" type="ORF">XAT740_LOCUS38523</name>
</gene>
<organism evidence="11 12">
    <name type="scientific">Adineta ricciae</name>
    <name type="common">Rotifer</name>
    <dbReference type="NCBI Taxonomy" id="249248"/>
    <lineage>
        <taxon>Eukaryota</taxon>
        <taxon>Metazoa</taxon>
        <taxon>Spiralia</taxon>
        <taxon>Gnathifera</taxon>
        <taxon>Rotifera</taxon>
        <taxon>Eurotatoria</taxon>
        <taxon>Bdelloidea</taxon>
        <taxon>Adinetida</taxon>
        <taxon>Adinetidae</taxon>
        <taxon>Adineta</taxon>
    </lineage>
</organism>
<keyword evidence="4" id="KW-0249">Electron transport</keyword>
<comment type="caution">
    <text evidence="11">The sequence shown here is derived from an EMBL/GenBank/DDBJ whole genome shotgun (WGS) entry which is preliminary data.</text>
</comment>
<dbReference type="PANTHER" id="PTHR46902:SF1">
    <property type="entry name" value="DOMON DOMAIN-CONTAINING PROTEIN FRRS1L"/>
    <property type="match status" value="1"/>
</dbReference>
<protein>
    <recommendedName>
        <fullName evidence="13">Ferric-chelate reductase 1-like protein</fullName>
    </recommendedName>
</protein>
<evidence type="ECO:0000256" key="6">
    <source>
        <dbReference type="ARBA" id="ARBA00023136"/>
    </source>
</evidence>
<dbReference type="AlphaFoldDB" id="A0A815RXL0"/>
<feature type="domain" description="DOMON" evidence="9">
    <location>
        <begin position="202"/>
        <end position="328"/>
    </location>
</feature>
<keyword evidence="3 7" id="KW-0812">Transmembrane</keyword>
<evidence type="ECO:0000313" key="11">
    <source>
        <dbReference type="EMBL" id="CAF1480831.1"/>
    </source>
</evidence>
<feature type="transmembrane region" description="Helical" evidence="7">
    <location>
        <begin position="623"/>
        <end position="642"/>
    </location>
</feature>
<feature type="chain" id="PRO_5032764675" description="Ferric-chelate reductase 1-like protein" evidence="8">
    <location>
        <begin position="21"/>
        <end position="645"/>
    </location>
</feature>
<dbReference type="GO" id="GO:1900449">
    <property type="term" value="P:regulation of glutamate receptor signaling pathway"/>
    <property type="evidence" value="ECO:0007669"/>
    <property type="project" value="InterPro"/>
</dbReference>
<evidence type="ECO:0000259" key="10">
    <source>
        <dbReference type="PROSITE" id="PS50939"/>
    </source>
</evidence>
<dbReference type="Proteomes" id="UP000663828">
    <property type="component" value="Unassembled WGS sequence"/>
</dbReference>
<proteinExistence type="predicted"/>
<evidence type="ECO:0000256" key="1">
    <source>
        <dbReference type="ARBA" id="ARBA00004370"/>
    </source>
</evidence>
<reference evidence="11" key="1">
    <citation type="submission" date="2021-02" db="EMBL/GenBank/DDBJ databases">
        <authorList>
            <person name="Nowell W R."/>
        </authorList>
    </citation>
    <scope>NUCLEOTIDE SEQUENCE</scope>
</reference>
<feature type="transmembrane region" description="Helical" evidence="7">
    <location>
        <begin position="383"/>
        <end position="404"/>
    </location>
</feature>
<keyword evidence="12" id="KW-1185">Reference proteome</keyword>
<dbReference type="InterPro" id="IPR042789">
    <property type="entry name" value="FRRS1L"/>
</dbReference>
<feature type="transmembrane region" description="Helical" evidence="7">
    <location>
        <begin position="506"/>
        <end position="530"/>
    </location>
</feature>
<evidence type="ECO:0000256" key="2">
    <source>
        <dbReference type="ARBA" id="ARBA00022448"/>
    </source>
</evidence>
<dbReference type="PROSITE" id="PS50836">
    <property type="entry name" value="DOMON"/>
    <property type="match status" value="1"/>
</dbReference>
<dbReference type="SMART" id="SM00665">
    <property type="entry name" value="B561"/>
    <property type="match status" value="1"/>
</dbReference>
<dbReference type="CDD" id="cd08760">
    <property type="entry name" value="Cyt_b561_FRRS1_like"/>
    <property type="match status" value="1"/>
</dbReference>
<evidence type="ECO:0000256" key="4">
    <source>
        <dbReference type="ARBA" id="ARBA00022982"/>
    </source>
</evidence>
<dbReference type="GO" id="GO:0099072">
    <property type="term" value="P:regulation of postsynaptic membrane neurotransmitter receptor levels"/>
    <property type="evidence" value="ECO:0007669"/>
    <property type="project" value="TreeGrafter"/>
</dbReference>
<evidence type="ECO:0000256" key="3">
    <source>
        <dbReference type="ARBA" id="ARBA00022692"/>
    </source>
</evidence>
<name>A0A815RXL0_ADIRI</name>
<feature type="transmembrane region" description="Helical" evidence="7">
    <location>
        <begin position="542"/>
        <end position="565"/>
    </location>
</feature>
<evidence type="ECO:0000313" key="12">
    <source>
        <dbReference type="Proteomes" id="UP000663828"/>
    </source>
</evidence>
<dbReference type="GO" id="GO:0016020">
    <property type="term" value="C:membrane"/>
    <property type="evidence" value="ECO:0007669"/>
    <property type="project" value="UniProtKB-SubCell"/>
</dbReference>
<feature type="domain" description="Cytochrome b561" evidence="10">
    <location>
        <begin position="343"/>
        <end position="565"/>
    </location>
</feature>
<feature type="transmembrane region" description="Helical" evidence="7">
    <location>
        <begin position="436"/>
        <end position="460"/>
    </location>
</feature>
<evidence type="ECO:0000256" key="8">
    <source>
        <dbReference type="SAM" id="SignalP"/>
    </source>
</evidence>
<dbReference type="Gene3D" id="1.20.120.1770">
    <property type="match status" value="1"/>
</dbReference>
<sequence>MYSSLLSLGLIFYSFNLIYSQIAFEGVCTTDVKVNGLPTVDGNDEFEIDLYETKFLPDNTIYLAIKQKHPNDGIREFVLRGFDADNNVVGRFDDGQTERLALRHHQCSNEATAVYVDRVEGDSYREIPLAWRATGLPANLDEVVFRADIVSNKQIYRVKSAPLKARIAPGIIPSDNEAVNIDYCGESQGCLIVPQNCNNPKCEYALSWQVIDNNTARFHIVARAHGFVGVGFSGDDKRGDDQVILCSKDAQNHVYVRNMFVGVQTPQYIQRERPAYGLRDTDGYSNGTHISCKFTRKLSPYADASVENAGKAPDGVDRDKFINLKEPHYMYPIYTNHDLMTPQGMRIPSQDIQIVNNHPINFERGIWPKSHPRDGAFLAKIHAILNIIAWILLASAGVMVARYFDLIWPEYERRVVVDANGVVTGEKLQRRNRFSFFNVFQPIMITVAILTWLAFLAILLELNWKWTYGTHHMWHSILGVIVLVCAFLAPLVGILRPTPRTRRYCFWYWIHWLIVSLAHCLAVPVIFLGMDNRRLDLWTWCSWLLFGWCIFHFIVQLIFEIHACCCARQDYERKFAVVGNTIDLGDCFPGFEDADYYPEKHPDQRARRESVPGESWKPALLSIYLFITLVVVILLILAVILYQGY</sequence>
<accession>A0A815RXL0</accession>
<keyword evidence="5 7" id="KW-1133">Transmembrane helix</keyword>
<dbReference type="PANTHER" id="PTHR46902">
    <property type="entry name" value="DOMON DOMAIN-CONTAINING PROTEIN FRRS1L"/>
    <property type="match status" value="1"/>
</dbReference>
<dbReference type="InterPro" id="IPR005018">
    <property type="entry name" value="DOMON_domain"/>
</dbReference>
<keyword evidence="6 7" id="KW-0472">Membrane</keyword>
<dbReference type="Pfam" id="PF03351">
    <property type="entry name" value="DOMON"/>
    <property type="match status" value="1"/>
</dbReference>
<feature type="signal peptide" evidence="8">
    <location>
        <begin position="1"/>
        <end position="20"/>
    </location>
</feature>
<keyword evidence="8" id="KW-0732">Signal</keyword>
<evidence type="ECO:0000259" key="9">
    <source>
        <dbReference type="PROSITE" id="PS50836"/>
    </source>
</evidence>